<evidence type="ECO:0000256" key="1">
    <source>
        <dbReference type="ARBA" id="ARBA00001947"/>
    </source>
</evidence>
<evidence type="ECO:0000313" key="11">
    <source>
        <dbReference type="Proteomes" id="UP000243197"/>
    </source>
</evidence>
<proteinExistence type="predicted"/>
<evidence type="ECO:0000259" key="9">
    <source>
        <dbReference type="Pfam" id="PF19425"/>
    </source>
</evidence>
<dbReference type="OrthoDB" id="9810477at2"/>
<dbReference type="EMBL" id="AP014564">
    <property type="protein sequence ID" value="BAV95447.1"/>
    <property type="molecule type" value="Genomic_DNA"/>
</dbReference>
<evidence type="ECO:0000259" key="8">
    <source>
        <dbReference type="Pfam" id="PF01551"/>
    </source>
</evidence>
<keyword evidence="5" id="KW-0378">Hydrolase</keyword>
<evidence type="ECO:0000256" key="4">
    <source>
        <dbReference type="ARBA" id="ARBA00022723"/>
    </source>
</evidence>
<accession>A0A1J1DZT9</accession>
<evidence type="ECO:0000256" key="6">
    <source>
        <dbReference type="ARBA" id="ARBA00022833"/>
    </source>
</evidence>
<sequence>MKNILSLIVFVLSIQSCENKDISEDKTTQPVIQYEFPSDKYEVSKKTLNTKDTFISVLLSHNVKYSVIARIIEKSKGILNFKNIKPGEKYLVLSSKGSIPKLQMLIYEDSPTDYVVFDLRDSISIYKRENPISIRERTSFVEINNSISKSVVENKLDYELVNKLSEIYAWTIDFFSLQKGDSFKIIYDEVYVNDTSYVRIDKVKAINFFHGKKNHYAFRVETDNLIEYFDENGKNLRKSFLRAPLKYARITSMYSRRRFHPVLKMWKSHKGTDYAAPRNTPILATANGTITKVGYSKGNGNYVTIRHNSIYSTQYLHMNKFKKGINKNTRVKQGDVIGYVGSTGYATGPHVCYRFWKNGVQINPMREKFPDANPIKKEHEEKLKANYQEYFDRIQIQVD</sequence>
<dbReference type="PANTHER" id="PTHR21666:SF288">
    <property type="entry name" value="CELL DIVISION PROTEIN YTFB"/>
    <property type="match status" value="1"/>
</dbReference>
<keyword evidence="3" id="KW-0645">Protease</keyword>
<dbReference type="PROSITE" id="PS51257">
    <property type="entry name" value="PROKAR_LIPOPROTEIN"/>
    <property type="match status" value="1"/>
</dbReference>
<dbReference type="AlphaFoldDB" id="A0A1J1DZT9"/>
<feature type="domain" description="Csd3-like second N-terminal" evidence="9">
    <location>
        <begin position="142"/>
        <end position="254"/>
    </location>
</feature>
<dbReference type="GO" id="GO:0004222">
    <property type="term" value="F:metalloendopeptidase activity"/>
    <property type="evidence" value="ECO:0007669"/>
    <property type="project" value="TreeGrafter"/>
</dbReference>
<evidence type="ECO:0000256" key="7">
    <source>
        <dbReference type="ARBA" id="ARBA00023049"/>
    </source>
</evidence>
<organism evidence="10 11">
    <name type="scientific">Ichthyobacterium seriolicida</name>
    <dbReference type="NCBI Taxonomy" id="242600"/>
    <lineage>
        <taxon>Bacteria</taxon>
        <taxon>Pseudomonadati</taxon>
        <taxon>Bacteroidota</taxon>
        <taxon>Flavobacteriia</taxon>
        <taxon>Flavobacteriales</taxon>
        <taxon>Ichthyobacteriaceae</taxon>
        <taxon>Ichthyobacterium</taxon>
    </lineage>
</organism>
<dbReference type="SUPFAM" id="SSF51261">
    <property type="entry name" value="Duplicated hybrid motif"/>
    <property type="match status" value="1"/>
</dbReference>
<evidence type="ECO:0000256" key="2">
    <source>
        <dbReference type="ARBA" id="ARBA00004196"/>
    </source>
</evidence>
<dbReference type="InterPro" id="IPR016047">
    <property type="entry name" value="M23ase_b-sheet_dom"/>
</dbReference>
<dbReference type="Gene3D" id="2.70.70.10">
    <property type="entry name" value="Glucose Permease (Domain IIA)"/>
    <property type="match status" value="1"/>
</dbReference>
<evidence type="ECO:0000256" key="3">
    <source>
        <dbReference type="ARBA" id="ARBA00022670"/>
    </source>
</evidence>
<keyword evidence="7" id="KW-0482">Metalloprotease</keyword>
<dbReference type="InterPro" id="IPR050570">
    <property type="entry name" value="Cell_wall_metabolism_enzyme"/>
</dbReference>
<dbReference type="Gene3D" id="3.10.450.350">
    <property type="match status" value="1"/>
</dbReference>
<dbReference type="GO" id="GO:0046872">
    <property type="term" value="F:metal ion binding"/>
    <property type="evidence" value="ECO:0007669"/>
    <property type="project" value="UniProtKB-KW"/>
</dbReference>
<keyword evidence="6" id="KW-0862">Zinc</keyword>
<dbReference type="Pfam" id="PF19425">
    <property type="entry name" value="Csd3_N2"/>
    <property type="match status" value="1"/>
</dbReference>
<keyword evidence="4" id="KW-0479">Metal-binding</keyword>
<dbReference type="CDD" id="cd12797">
    <property type="entry name" value="M23_peptidase"/>
    <property type="match status" value="1"/>
</dbReference>
<dbReference type="Pfam" id="PF01551">
    <property type="entry name" value="Peptidase_M23"/>
    <property type="match status" value="1"/>
</dbReference>
<evidence type="ECO:0000313" key="10">
    <source>
        <dbReference type="EMBL" id="BAV95447.1"/>
    </source>
</evidence>
<dbReference type="RefSeq" id="WP_157777004.1">
    <property type="nucleotide sequence ID" value="NZ_AP014564.1"/>
</dbReference>
<evidence type="ECO:0000256" key="5">
    <source>
        <dbReference type="ARBA" id="ARBA00022801"/>
    </source>
</evidence>
<dbReference type="PANTHER" id="PTHR21666">
    <property type="entry name" value="PEPTIDASE-RELATED"/>
    <property type="match status" value="1"/>
</dbReference>
<dbReference type="GO" id="GO:0030313">
    <property type="term" value="C:cell envelope"/>
    <property type="evidence" value="ECO:0007669"/>
    <property type="project" value="UniProtKB-SubCell"/>
</dbReference>
<dbReference type="InterPro" id="IPR045834">
    <property type="entry name" value="Csd3_N2"/>
</dbReference>
<comment type="cofactor">
    <cofactor evidence="1">
        <name>Zn(2+)</name>
        <dbReference type="ChEBI" id="CHEBI:29105"/>
    </cofactor>
</comment>
<comment type="subcellular location">
    <subcellularLocation>
        <location evidence="2">Cell envelope</location>
    </subcellularLocation>
</comment>
<dbReference type="KEGG" id="ise:JBKA6_1434"/>
<dbReference type="InterPro" id="IPR011055">
    <property type="entry name" value="Dup_hybrid_motif"/>
</dbReference>
<reference evidence="10 11" key="1">
    <citation type="submission" date="2014-03" db="EMBL/GenBank/DDBJ databases">
        <title>complete genome sequence of Flavobacteriaceae bacterium JBKA-6.</title>
        <authorList>
            <person name="Takano T."/>
            <person name="Nakamura Y."/>
            <person name="Takuma S."/>
            <person name="Yasuike M."/>
            <person name="Matsuyama T."/>
            <person name="Sakai T."/>
            <person name="Fujiwara A."/>
            <person name="Kimoto K."/>
            <person name="Fukuda Y."/>
            <person name="Kondo H."/>
            <person name="Hirono I."/>
            <person name="Nakayasu C."/>
        </authorList>
    </citation>
    <scope>NUCLEOTIDE SEQUENCE [LARGE SCALE GENOMIC DNA]</scope>
    <source>
        <strain evidence="10 11">JBKA-6</strain>
    </source>
</reference>
<feature type="domain" description="M23ase beta-sheet core" evidence="8">
    <location>
        <begin position="268"/>
        <end position="364"/>
    </location>
</feature>
<dbReference type="Proteomes" id="UP000243197">
    <property type="component" value="Chromosome"/>
</dbReference>
<dbReference type="GO" id="GO:0006508">
    <property type="term" value="P:proteolysis"/>
    <property type="evidence" value="ECO:0007669"/>
    <property type="project" value="UniProtKB-KW"/>
</dbReference>
<keyword evidence="11" id="KW-1185">Reference proteome</keyword>
<protein>
    <submittedName>
        <fullName evidence="10">Peptidase M23</fullName>
    </submittedName>
</protein>
<gene>
    <name evidence="10" type="ORF">JBKA6_1434</name>
</gene>
<name>A0A1J1DZT9_9FLAO</name>